<dbReference type="RefSeq" id="WP_344050921.1">
    <property type="nucleotide sequence ID" value="NZ_BAAAHG010000030.1"/>
</dbReference>
<reference evidence="2 3" key="1">
    <citation type="journal article" date="2019" name="Int. J. Syst. Evol. Microbiol.">
        <title>The Global Catalogue of Microorganisms (GCM) 10K type strain sequencing project: providing services to taxonomists for standard genome sequencing and annotation.</title>
        <authorList>
            <consortium name="The Broad Institute Genomics Platform"/>
            <consortium name="The Broad Institute Genome Sequencing Center for Infectious Disease"/>
            <person name="Wu L."/>
            <person name="Ma J."/>
        </authorList>
    </citation>
    <scope>NUCLEOTIDE SEQUENCE [LARGE SCALE GENOMIC DNA]</scope>
    <source>
        <strain evidence="2 3">JCM 10673</strain>
    </source>
</reference>
<dbReference type="Pfam" id="PF08241">
    <property type="entry name" value="Methyltransf_11"/>
    <property type="match status" value="1"/>
</dbReference>
<evidence type="ECO:0000313" key="2">
    <source>
        <dbReference type="EMBL" id="GAA0918468.1"/>
    </source>
</evidence>
<dbReference type="SUPFAM" id="SSF53335">
    <property type="entry name" value="S-adenosyl-L-methionine-dependent methyltransferases"/>
    <property type="match status" value="1"/>
</dbReference>
<dbReference type="InterPro" id="IPR013216">
    <property type="entry name" value="Methyltransf_11"/>
</dbReference>
<dbReference type="Proteomes" id="UP001501005">
    <property type="component" value="Unassembled WGS sequence"/>
</dbReference>
<comment type="caution">
    <text evidence="2">The sequence shown here is derived from an EMBL/GenBank/DDBJ whole genome shotgun (WGS) entry which is preliminary data.</text>
</comment>
<dbReference type="EMBL" id="BAAAHG010000030">
    <property type="protein sequence ID" value="GAA0918468.1"/>
    <property type="molecule type" value="Genomic_DNA"/>
</dbReference>
<feature type="domain" description="Methyltransferase type 11" evidence="1">
    <location>
        <begin position="54"/>
        <end position="152"/>
    </location>
</feature>
<dbReference type="InterPro" id="IPR050508">
    <property type="entry name" value="Methyltransf_Superfamily"/>
</dbReference>
<dbReference type="PANTHER" id="PTHR42912">
    <property type="entry name" value="METHYLTRANSFERASE"/>
    <property type="match status" value="1"/>
</dbReference>
<name>A0ABN1NXP8_9ACTN</name>
<keyword evidence="3" id="KW-1185">Reference proteome</keyword>
<protein>
    <recommendedName>
        <fullName evidence="1">Methyltransferase type 11 domain-containing protein</fullName>
    </recommendedName>
</protein>
<dbReference type="InterPro" id="IPR029063">
    <property type="entry name" value="SAM-dependent_MTases_sf"/>
</dbReference>
<proteinExistence type="predicted"/>
<evidence type="ECO:0000259" key="1">
    <source>
        <dbReference type="Pfam" id="PF08241"/>
    </source>
</evidence>
<gene>
    <name evidence="2" type="ORF">GCM10009549_36110</name>
</gene>
<accession>A0ABN1NXP8</accession>
<dbReference type="Gene3D" id="3.40.50.150">
    <property type="entry name" value="Vaccinia Virus protein VP39"/>
    <property type="match status" value="1"/>
</dbReference>
<evidence type="ECO:0000313" key="3">
    <source>
        <dbReference type="Proteomes" id="UP001501005"/>
    </source>
</evidence>
<organism evidence="2 3">
    <name type="scientific">Streptomyces thermoalcalitolerans</name>
    <dbReference type="NCBI Taxonomy" id="65605"/>
    <lineage>
        <taxon>Bacteria</taxon>
        <taxon>Bacillati</taxon>
        <taxon>Actinomycetota</taxon>
        <taxon>Actinomycetes</taxon>
        <taxon>Kitasatosporales</taxon>
        <taxon>Streptomycetaceae</taxon>
        <taxon>Streptomyces</taxon>
    </lineage>
</organism>
<dbReference type="CDD" id="cd02440">
    <property type="entry name" value="AdoMet_MTases"/>
    <property type="match status" value="1"/>
</dbReference>
<sequence>MESTTPWTLGKPTRSPFAVPNGLSGRLAGRIMLWTNRQRELLDLLDVQAGEQVLEIGYGPGGLIRLLRQTPARRICGVDPSPQMRDLAARPHRAEIAAGRIDLRLGTAERTGFADAEFDCVVSVNNVAIWPDLRAGLSEMHRVTRTGGRVLIAWHGGTRPSRIARGLVLPPDQAARIEQELRDLFSTVTRHETTTLTVWSAVR</sequence>